<name>A0AAP2Z6I3_9EURY</name>
<sequence>MGILDTVKLAGVLVFAIPAALAGLEMLLVSGETGFGIALLVLSVMLVVIQRRLKTPGDIPGLVLERVRGSGGHESESNEP</sequence>
<dbReference type="Proteomes" id="UP001321047">
    <property type="component" value="Unassembled WGS sequence"/>
</dbReference>
<keyword evidence="1" id="KW-1133">Transmembrane helix</keyword>
<dbReference type="EMBL" id="JAOPJZ010000002">
    <property type="protein sequence ID" value="MCU4751058.1"/>
    <property type="molecule type" value="Genomic_DNA"/>
</dbReference>
<dbReference type="InterPro" id="IPR055955">
    <property type="entry name" value="DUF7533"/>
</dbReference>
<evidence type="ECO:0000313" key="2">
    <source>
        <dbReference type="EMBL" id="MCU4751058.1"/>
    </source>
</evidence>
<accession>A0AAP2Z6I3</accession>
<comment type="caution">
    <text evidence="2">The sequence shown here is derived from an EMBL/GenBank/DDBJ whole genome shotgun (WGS) entry which is preliminary data.</text>
</comment>
<dbReference type="RefSeq" id="WP_342806458.1">
    <property type="nucleotide sequence ID" value="NZ_JAOPJZ010000002.1"/>
</dbReference>
<proteinExistence type="predicted"/>
<evidence type="ECO:0000256" key="1">
    <source>
        <dbReference type="SAM" id="Phobius"/>
    </source>
</evidence>
<keyword evidence="1" id="KW-0812">Transmembrane</keyword>
<protein>
    <submittedName>
        <fullName evidence="2">Uncharacterized protein</fullName>
    </submittedName>
</protein>
<feature type="transmembrane region" description="Helical" evidence="1">
    <location>
        <begin position="7"/>
        <end position="27"/>
    </location>
</feature>
<keyword evidence="1" id="KW-0472">Membrane</keyword>
<dbReference type="AlphaFoldDB" id="A0AAP2Z6I3"/>
<dbReference type="Pfam" id="PF24377">
    <property type="entry name" value="DUF7533"/>
    <property type="match status" value="1"/>
</dbReference>
<organism evidence="2 3">
    <name type="scientific">Natronosalvus hydrolyticus</name>
    <dbReference type="NCBI Taxonomy" id="2979988"/>
    <lineage>
        <taxon>Archaea</taxon>
        <taxon>Methanobacteriati</taxon>
        <taxon>Methanobacteriota</taxon>
        <taxon>Stenosarchaea group</taxon>
        <taxon>Halobacteria</taxon>
        <taxon>Halobacteriales</taxon>
        <taxon>Natrialbaceae</taxon>
        <taxon>Natronosalvus</taxon>
    </lineage>
</organism>
<gene>
    <name evidence="2" type="ORF">OB919_03525</name>
</gene>
<keyword evidence="3" id="KW-1185">Reference proteome</keyword>
<evidence type="ECO:0000313" key="3">
    <source>
        <dbReference type="Proteomes" id="UP001321047"/>
    </source>
</evidence>
<reference evidence="2 3" key="1">
    <citation type="submission" date="2022-09" db="EMBL/GenBank/DDBJ databases">
        <title>Enrichment on poylsaccharides allowed isolation of novel metabolic and taxonomic groups of Haloarchaea.</title>
        <authorList>
            <person name="Sorokin D.Y."/>
            <person name="Elcheninov A.G."/>
            <person name="Khizhniak T.V."/>
            <person name="Kolganova T.V."/>
            <person name="Kublanov I.V."/>
        </authorList>
    </citation>
    <scope>NUCLEOTIDE SEQUENCE [LARGE SCALE GENOMIC DNA]</scope>
    <source>
        <strain evidence="2 3">AArc-curdl1</strain>
    </source>
</reference>
<feature type="transmembrane region" description="Helical" evidence="1">
    <location>
        <begin position="33"/>
        <end position="49"/>
    </location>
</feature>